<reference evidence="1" key="1">
    <citation type="submission" date="2019-02" db="EMBL/GenBank/DDBJ databases">
        <authorList>
            <person name="Gruber-Vodicka R. H."/>
            <person name="Seah K. B. B."/>
        </authorList>
    </citation>
    <scope>NUCLEOTIDE SEQUENCE</scope>
    <source>
        <strain evidence="1">BECK_S312</strain>
        <strain evidence="2">BECK_S426</strain>
    </source>
</reference>
<proteinExistence type="predicted"/>
<sequence length="104" mass="12417">MPLETLRETFTVSREMGCRPQDFLRNLPTAMEGRDYRIMDDALIVVRERGKRLEIELQREFERRLSSSLRLPVTPVVFRFFAYSKEEAEEFLRAFDRHYQRGGG</sequence>
<dbReference type="EMBL" id="CAADFM010000251">
    <property type="protein sequence ID" value="VFK20180.1"/>
    <property type="molecule type" value="Genomic_DNA"/>
</dbReference>
<protein>
    <submittedName>
        <fullName evidence="1">Uncharacterized protein</fullName>
    </submittedName>
</protein>
<accession>A0A450WT51</accession>
<dbReference type="AlphaFoldDB" id="A0A450WT51"/>
<gene>
    <name evidence="1" type="ORF">BECKLPF1236A_GA0070988_102518</name>
    <name evidence="2" type="ORF">BECKLPF1236C_GA0070990_101168</name>
</gene>
<dbReference type="EMBL" id="CAADFP010000116">
    <property type="protein sequence ID" value="VFK30630.1"/>
    <property type="molecule type" value="Genomic_DNA"/>
</dbReference>
<evidence type="ECO:0000313" key="1">
    <source>
        <dbReference type="EMBL" id="VFK20180.1"/>
    </source>
</evidence>
<organism evidence="1">
    <name type="scientific">Candidatus Kentrum sp. LPFa</name>
    <dbReference type="NCBI Taxonomy" id="2126335"/>
    <lineage>
        <taxon>Bacteria</taxon>
        <taxon>Pseudomonadati</taxon>
        <taxon>Pseudomonadota</taxon>
        <taxon>Gammaproteobacteria</taxon>
        <taxon>Candidatus Kentrum</taxon>
    </lineage>
</organism>
<name>A0A450WT51_9GAMM</name>
<evidence type="ECO:0000313" key="2">
    <source>
        <dbReference type="EMBL" id="VFK30630.1"/>
    </source>
</evidence>